<reference evidence="1 2" key="1">
    <citation type="submission" date="2006-03" db="EMBL/GenBank/DDBJ databases">
        <title>Complete sequence of Methylobacillus flagellatus KT.</title>
        <authorList>
            <consortium name="US DOE Joint Genome Institute"/>
            <person name="Copeland A."/>
            <person name="Lucas S."/>
            <person name="Lapidus A."/>
            <person name="Barry K."/>
            <person name="Detter J.C."/>
            <person name="Glavina del Rio T."/>
            <person name="Hammon N."/>
            <person name="Israni S."/>
            <person name="Dalin E."/>
            <person name="Tice H."/>
            <person name="Pitluck S."/>
            <person name="Brettin T."/>
            <person name="Bruce D."/>
            <person name="Han C."/>
            <person name="Tapia R."/>
            <person name="Saunders E."/>
            <person name="Gilna P."/>
            <person name="Schmutz J."/>
            <person name="Larimer F."/>
            <person name="Land M."/>
            <person name="Kyrpides N."/>
            <person name="Anderson I."/>
            <person name="Richardson P."/>
        </authorList>
    </citation>
    <scope>NUCLEOTIDE SEQUENCE [LARGE SCALE GENOMIC DNA]</scope>
    <source>
        <strain evidence="2">KT / ATCC 51484 / DSM 6875</strain>
    </source>
</reference>
<dbReference type="HOGENOM" id="CLU_2343476_0_0_4"/>
<name>Q1H3Q4_METFK</name>
<organism evidence="1 2">
    <name type="scientific">Methylobacillus flagellatus (strain ATCC 51484 / DSM 6875 / VKM B-1610 / KT)</name>
    <dbReference type="NCBI Taxonomy" id="265072"/>
    <lineage>
        <taxon>Bacteria</taxon>
        <taxon>Pseudomonadati</taxon>
        <taxon>Pseudomonadota</taxon>
        <taxon>Betaproteobacteria</taxon>
        <taxon>Nitrosomonadales</taxon>
        <taxon>Methylophilaceae</taxon>
        <taxon>Methylobacillus</taxon>
    </lineage>
</organism>
<evidence type="ECO:0000313" key="2">
    <source>
        <dbReference type="Proteomes" id="UP000002440"/>
    </source>
</evidence>
<keyword evidence="2" id="KW-1185">Reference proteome</keyword>
<dbReference type="EMBL" id="CP000284">
    <property type="protein sequence ID" value="ABE48883.1"/>
    <property type="molecule type" value="Genomic_DNA"/>
</dbReference>
<protein>
    <submittedName>
        <fullName evidence="1">Uncharacterized protein</fullName>
    </submittedName>
</protein>
<evidence type="ECO:0000313" key="1">
    <source>
        <dbReference type="EMBL" id="ABE48883.1"/>
    </source>
</evidence>
<dbReference type="eggNOG" id="COG2200">
    <property type="taxonomic scope" value="Bacteria"/>
</dbReference>
<gene>
    <name evidence="1" type="ordered locus">Mfla_0613</name>
</gene>
<dbReference type="STRING" id="265072.Mfla_0613"/>
<proteinExistence type="predicted"/>
<dbReference type="KEGG" id="mfa:Mfla_0613"/>
<sequence length="97" mass="10552">MTTKNTAPSVSAIEQLKSQLRESLYLDLDEYGLEEQSSGEFDSTFLGLQLNSAFQPIYDSEAGDLFGHEALSGHRLAANRASALNSPSALLGKWASW</sequence>
<dbReference type="Proteomes" id="UP000002440">
    <property type="component" value="Chromosome"/>
</dbReference>
<accession>Q1H3Q4</accession>
<dbReference type="RefSeq" id="WP_011478980.1">
    <property type="nucleotide sequence ID" value="NC_007947.1"/>
</dbReference>
<dbReference type="AlphaFoldDB" id="Q1H3Q4"/>